<gene>
    <name evidence="2" type="ORF">SAMN05216522_102194</name>
</gene>
<feature type="transmembrane region" description="Helical" evidence="1">
    <location>
        <begin position="83"/>
        <end position="104"/>
    </location>
</feature>
<dbReference type="EMBL" id="FOGC01000002">
    <property type="protein sequence ID" value="SEQ33784.1"/>
    <property type="molecule type" value="Genomic_DNA"/>
</dbReference>
<evidence type="ECO:0000256" key="1">
    <source>
        <dbReference type="SAM" id="Phobius"/>
    </source>
</evidence>
<dbReference type="OrthoDB" id="5487344at2"/>
<dbReference type="AlphaFoldDB" id="A0A1H9F735"/>
<dbReference type="RefSeq" id="WP_092672986.1">
    <property type="nucleotide sequence ID" value="NZ_FOGC01000002.1"/>
</dbReference>
<dbReference type="Proteomes" id="UP000242515">
    <property type="component" value="Unassembled WGS sequence"/>
</dbReference>
<evidence type="ECO:0000313" key="3">
    <source>
        <dbReference type="Proteomes" id="UP000242515"/>
    </source>
</evidence>
<protein>
    <submittedName>
        <fullName evidence="2">Cytosine permease</fullName>
    </submittedName>
</protein>
<sequence>MIIDSLLPILEWWRREDDQNISGTLTADFTRGSKSPTQAVIASLSAFPIANTIPMLLGGIVAASLAAKDGNLAQLLNQLGPGYTLFAALFLVINCASVASNGLYNAAAGWGSLFNLPFQRLAVILRVREATGTSLAVLSRFGCASEQCNR</sequence>
<dbReference type="STRING" id="988801.SAMN05216522_102194"/>
<keyword evidence="3" id="KW-1185">Reference proteome</keyword>
<evidence type="ECO:0000313" key="2">
    <source>
        <dbReference type="EMBL" id="SEQ33784.1"/>
    </source>
</evidence>
<keyword evidence="1" id="KW-0812">Transmembrane</keyword>
<feature type="transmembrane region" description="Helical" evidence="1">
    <location>
        <begin position="39"/>
        <end position="63"/>
    </location>
</feature>
<reference evidence="3" key="1">
    <citation type="submission" date="2016-10" db="EMBL/GenBank/DDBJ databases">
        <authorList>
            <person name="Varghese N."/>
            <person name="Submissions S."/>
        </authorList>
    </citation>
    <scope>NUCLEOTIDE SEQUENCE [LARGE SCALE GENOMIC DNA]</scope>
    <source>
        <strain evidence="3">8N4</strain>
    </source>
</reference>
<keyword evidence="1" id="KW-1133">Transmembrane helix</keyword>
<keyword evidence="1" id="KW-0472">Membrane</keyword>
<proteinExistence type="predicted"/>
<name>A0A1H9F735_9GAMM</name>
<dbReference type="Gene3D" id="1.10.4160.10">
    <property type="entry name" value="Hydantoin permease"/>
    <property type="match status" value="1"/>
</dbReference>
<organism evidence="2 3">
    <name type="scientific">Rosenbergiella nectarea</name>
    <dbReference type="NCBI Taxonomy" id="988801"/>
    <lineage>
        <taxon>Bacteria</taxon>
        <taxon>Pseudomonadati</taxon>
        <taxon>Pseudomonadota</taxon>
        <taxon>Gammaproteobacteria</taxon>
        <taxon>Enterobacterales</taxon>
        <taxon>Erwiniaceae</taxon>
        <taxon>Rosenbergiella</taxon>
    </lineage>
</organism>
<accession>A0A1H9F735</accession>